<evidence type="ECO:0000256" key="1">
    <source>
        <dbReference type="ARBA" id="ARBA00001947"/>
    </source>
</evidence>
<dbReference type="GO" id="GO:0003677">
    <property type="term" value="F:DNA binding"/>
    <property type="evidence" value="ECO:0007669"/>
    <property type="project" value="UniProtKB-KW"/>
</dbReference>
<evidence type="ECO:0000256" key="5">
    <source>
        <dbReference type="ARBA" id="ARBA00022695"/>
    </source>
</evidence>
<dbReference type="Gene3D" id="3.40.1360.10">
    <property type="match status" value="1"/>
</dbReference>
<dbReference type="PANTHER" id="PTHR30313:SF2">
    <property type="entry name" value="DNA PRIMASE"/>
    <property type="match status" value="1"/>
</dbReference>
<dbReference type="InterPro" id="IPR006171">
    <property type="entry name" value="TOPRIM_dom"/>
</dbReference>
<dbReference type="InterPro" id="IPR050219">
    <property type="entry name" value="DnaG_primase"/>
</dbReference>
<comment type="caution">
    <text evidence="13">Lacks conserved residue(s) required for the propagation of feature annotation.</text>
</comment>
<dbReference type="PANTHER" id="PTHR30313">
    <property type="entry name" value="DNA PRIMASE"/>
    <property type="match status" value="1"/>
</dbReference>
<evidence type="ECO:0000256" key="8">
    <source>
        <dbReference type="ARBA" id="ARBA00022771"/>
    </source>
</evidence>
<dbReference type="SMART" id="SM00493">
    <property type="entry name" value="TOPRIM"/>
    <property type="match status" value="1"/>
</dbReference>
<sequence>MRFPPEFLDELRARLPVSEVVGRRVKLKKAGREWKGLSPFSQEKTPSFFVNDSKGMWFDFSSGRNGNVFDFLMATEGLSFPEAVERLAQAAGMPVPKASPEAARQARHSRTLLDVVELAAAFFEATLAARAGARARGYLADRGLDPSTQLAFRIGYAPPDRFALKEHLGAQGVSVDDMVEAGLLVAGDDIPVPYDRFRDRVMFPITDLRGRIVAFGGRALDKDAPAKYLNSPETSLFHKGGLLYNGARARAAAHQGAPLIAVEGYIDVIAMVTAGFAGTVAPLGTSLTADQLALMWKIADEPVLCFDGDAAGRRAAFRAVDLALPLLQPGKSLYFATLPQGHDPDDLIRTGGQGAMADVLAAAQPLADILWLRETEAGRFDTPERRAGLEARLDGLLAGIGHESVRKYYRADLAERLRSLMAPAGGATGRFPSRAGGHDRSGGSAGFGKGSGRFGKGGRFGGRGGAGREPFPTVVSPRLSASPLVRGARAVLPAREALIVLSVLNHPWLLDGAAEVFAALDLVHPDADRLRRAVLDTVAAEEAAHREITGEGLREAVAAQGLAGLIGRIEAALTHVADWPARPDAAPEDVRPWWHHVLTLHHKNRTLNKELKEAERALGEEPSERNYAWLRDVQGRLAAVEGTEASIEGFGALSGRPARGF</sequence>
<evidence type="ECO:0000256" key="7">
    <source>
        <dbReference type="ARBA" id="ARBA00022723"/>
    </source>
</evidence>
<keyword evidence="11 13" id="KW-0238">DNA-binding</keyword>
<keyword evidence="3 13" id="KW-0639">Primosome</keyword>
<comment type="subunit">
    <text evidence="13">Monomer. Interacts with DnaB.</text>
</comment>
<keyword evidence="7" id="KW-0479">Metal-binding</keyword>
<evidence type="ECO:0000256" key="6">
    <source>
        <dbReference type="ARBA" id="ARBA00022705"/>
    </source>
</evidence>
<dbReference type="GO" id="GO:0005737">
    <property type="term" value="C:cytoplasm"/>
    <property type="evidence" value="ECO:0007669"/>
    <property type="project" value="TreeGrafter"/>
</dbReference>
<dbReference type="Gene3D" id="3.90.580.10">
    <property type="entry name" value="Zinc finger, CHC2-type domain"/>
    <property type="match status" value="1"/>
</dbReference>
<dbReference type="SUPFAM" id="SSF56731">
    <property type="entry name" value="DNA primase core"/>
    <property type="match status" value="1"/>
</dbReference>
<evidence type="ECO:0000256" key="4">
    <source>
        <dbReference type="ARBA" id="ARBA00022679"/>
    </source>
</evidence>
<dbReference type="GO" id="GO:0003899">
    <property type="term" value="F:DNA-directed RNA polymerase activity"/>
    <property type="evidence" value="ECO:0007669"/>
    <property type="project" value="UniProtKB-UniRule"/>
</dbReference>
<dbReference type="RefSeq" id="WP_129607605.1">
    <property type="nucleotide sequence ID" value="NZ_UWOC01000028.1"/>
</dbReference>
<protein>
    <recommendedName>
        <fullName evidence="13">DNA primase</fullName>
        <ecNumber evidence="13">2.7.7.101</ecNumber>
    </recommendedName>
</protein>
<dbReference type="InterPro" id="IPR034151">
    <property type="entry name" value="TOPRIM_DnaG_bac"/>
</dbReference>
<keyword evidence="9" id="KW-0862">Zinc</keyword>
<name>A0A3S4FAN0_9BRAD</name>
<dbReference type="SUPFAM" id="SSF57783">
    <property type="entry name" value="Zinc beta-ribbon"/>
    <property type="match status" value="1"/>
</dbReference>
<evidence type="ECO:0000313" key="17">
    <source>
        <dbReference type="Proteomes" id="UP000289200"/>
    </source>
</evidence>
<dbReference type="NCBIfam" id="TIGR01391">
    <property type="entry name" value="dnaG"/>
    <property type="match status" value="1"/>
</dbReference>
<keyword evidence="4 13" id="KW-0808">Transferase</keyword>
<feature type="compositionally biased region" description="Gly residues" evidence="14">
    <location>
        <begin position="443"/>
        <end position="467"/>
    </location>
</feature>
<dbReference type="Proteomes" id="UP000289200">
    <property type="component" value="Unassembled WGS sequence"/>
</dbReference>
<reference evidence="17" key="1">
    <citation type="submission" date="2018-10" db="EMBL/GenBank/DDBJ databases">
        <authorList>
            <person name="Peiro R."/>
            <person name="Begona"/>
            <person name="Cbmso G."/>
            <person name="Lopez M."/>
            <person name="Gonzalez S."/>
            <person name="Sacristan E."/>
            <person name="Castillo E."/>
        </authorList>
    </citation>
    <scope>NUCLEOTIDE SEQUENCE [LARGE SCALE GENOMIC DNA]</scope>
</reference>
<dbReference type="FunFam" id="3.90.980.10:FF:000001">
    <property type="entry name" value="DNA primase"/>
    <property type="match status" value="1"/>
</dbReference>
<keyword evidence="8" id="KW-0863">Zinc-finger</keyword>
<evidence type="ECO:0000256" key="10">
    <source>
        <dbReference type="ARBA" id="ARBA00022842"/>
    </source>
</evidence>
<comment type="cofactor">
    <cofactor evidence="1">
        <name>Zn(2+)</name>
        <dbReference type="ChEBI" id="CHEBI:29105"/>
    </cofactor>
</comment>
<dbReference type="Pfam" id="PF01807">
    <property type="entry name" value="Zn_ribbon_DnaG"/>
    <property type="match status" value="1"/>
</dbReference>
<organism evidence="16 17">
    <name type="scientific">Rhodoplanes serenus</name>
    <dbReference type="NCBI Taxonomy" id="200615"/>
    <lineage>
        <taxon>Bacteria</taxon>
        <taxon>Pseudomonadati</taxon>
        <taxon>Pseudomonadota</taxon>
        <taxon>Alphaproteobacteria</taxon>
        <taxon>Hyphomicrobiales</taxon>
        <taxon>Nitrobacteraceae</taxon>
        <taxon>Rhodoplanes</taxon>
    </lineage>
</organism>
<evidence type="ECO:0000256" key="2">
    <source>
        <dbReference type="ARBA" id="ARBA00022478"/>
    </source>
</evidence>
<dbReference type="GO" id="GO:0006269">
    <property type="term" value="P:DNA replication, synthesis of primer"/>
    <property type="evidence" value="ECO:0007669"/>
    <property type="project" value="UniProtKB-UniRule"/>
</dbReference>
<evidence type="ECO:0000256" key="12">
    <source>
        <dbReference type="ARBA" id="ARBA00023163"/>
    </source>
</evidence>
<dbReference type="InterPro" id="IPR030846">
    <property type="entry name" value="DnaG_bac"/>
</dbReference>
<dbReference type="SMART" id="SM00400">
    <property type="entry name" value="ZnF_CHCC"/>
    <property type="match status" value="1"/>
</dbReference>
<evidence type="ECO:0000256" key="11">
    <source>
        <dbReference type="ARBA" id="ARBA00023125"/>
    </source>
</evidence>
<dbReference type="Pfam" id="PF13662">
    <property type="entry name" value="Toprim_4"/>
    <property type="match status" value="1"/>
</dbReference>
<dbReference type="InterPro" id="IPR006295">
    <property type="entry name" value="DNA_primase_DnaG"/>
</dbReference>
<keyword evidence="12 13" id="KW-0804">Transcription</keyword>
<dbReference type="InterPro" id="IPR037068">
    <property type="entry name" value="DNA_primase_core_N_sf"/>
</dbReference>
<evidence type="ECO:0000256" key="14">
    <source>
        <dbReference type="SAM" id="MobiDB-lite"/>
    </source>
</evidence>
<dbReference type="Pfam" id="PF08275">
    <property type="entry name" value="DNAG_N"/>
    <property type="match status" value="1"/>
</dbReference>
<proteinExistence type="inferred from homology"/>
<dbReference type="PROSITE" id="PS50880">
    <property type="entry name" value="TOPRIM"/>
    <property type="match status" value="1"/>
</dbReference>
<comment type="function">
    <text evidence="13">RNA polymerase that catalyzes the synthesis of short RNA molecules used as primers for DNA polymerase during DNA replication.</text>
</comment>
<dbReference type="InterPro" id="IPR036977">
    <property type="entry name" value="DNA_primase_Znf_CHC2"/>
</dbReference>
<keyword evidence="6 13" id="KW-0235">DNA replication</keyword>
<gene>
    <name evidence="13 16" type="primary">dnaG</name>
    <name evidence="16" type="ORF">RHODGE_RHODGE_00494</name>
</gene>
<comment type="catalytic activity">
    <reaction evidence="13">
        <text>ssDNA + n NTP = ssDNA/pppN(pN)n-1 hybrid + (n-1) diphosphate.</text>
        <dbReference type="EC" id="2.7.7.101"/>
    </reaction>
</comment>
<dbReference type="CDD" id="cd03364">
    <property type="entry name" value="TOPRIM_DnaG_primases"/>
    <property type="match status" value="1"/>
</dbReference>
<comment type="similarity">
    <text evidence="13">Belongs to the DnaG primase family.</text>
</comment>
<evidence type="ECO:0000313" key="16">
    <source>
        <dbReference type="EMBL" id="VCU07398.1"/>
    </source>
</evidence>
<dbReference type="FunFam" id="3.90.580.10:FF:000001">
    <property type="entry name" value="DNA primase"/>
    <property type="match status" value="1"/>
</dbReference>
<dbReference type="AlphaFoldDB" id="A0A3S4FAN0"/>
<dbReference type="OrthoDB" id="9803773at2"/>
<evidence type="ECO:0000256" key="13">
    <source>
        <dbReference type="HAMAP-Rule" id="MF_00974"/>
    </source>
</evidence>
<dbReference type="Gene3D" id="3.90.980.10">
    <property type="entry name" value="DNA primase, catalytic core, N-terminal domain"/>
    <property type="match status" value="1"/>
</dbReference>
<dbReference type="EC" id="2.7.7.101" evidence="13"/>
<dbReference type="EMBL" id="UWOC01000028">
    <property type="protein sequence ID" value="VCU07398.1"/>
    <property type="molecule type" value="Genomic_DNA"/>
</dbReference>
<accession>A0A3S4FAN0</accession>
<evidence type="ECO:0000259" key="15">
    <source>
        <dbReference type="PROSITE" id="PS50880"/>
    </source>
</evidence>
<dbReference type="FunFam" id="3.40.1360.10:FF:000002">
    <property type="entry name" value="DNA primase"/>
    <property type="match status" value="1"/>
</dbReference>
<dbReference type="GO" id="GO:0000428">
    <property type="term" value="C:DNA-directed RNA polymerase complex"/>
    <property type="evidence" value="ECO:0007669"/>
    <property type="project" value="UniProtKB-KW"/>
</dbReference>
<keyword evidence="10" id="KW-0460">Magnesium</keyword>
<dbReference type="InterPro" id="IPR002694">
    <property type="entry name" value="Znf_CHC2"/>
</dbReference>
<comment type="caution">
    <text evidence="16">The sequence shown here is derived from an EMBL/GenBank/DDBJ whole genome shotgun (WGS) entry which is preliminary data.</text>
</comment>
<keyword evidence="2 13" id="KW-0240">DNA-directed RNA polymerase</keyword>
<dbReference type="GO" id="GO:1990077">
    <property type="term" value="C:primosome complex"/>
    <property type="evidence" value="ECO:0007669"/>
    <property type="project" value="UniProtKB-KW"/>
</dbReference>
<evidence type="ECO:0000256" key="9">
    <source>
        <dbReference type="ARBA" id="ARBA00022833"/>
    </source>
</evidence>
<dbReference type="InterPro" id="IPR013264">
    <property type="entry name" value="DNAG_N"/>
</dbReference>
<dbReference type="GO" id="GO:0008270">
    <property type="term" value="F:zinc ion binding"/>
    <property type="evidence" value="ECO:0007669"/>
    <property type="project" value="UniProtKB-KW"/>
</dbReference>
<evidence type="ECO:0000256" key="3">
    <source>
        <dbReference type="ARBA" id="ARBA00022515"/>
    </source>
</evidence>
<dbReference type="HAMAP" id="MF_00974">
    <property type="entry name" value="DNA_primase_DnaG"/>
    <property type="match status" value="1"/>
</dbReference>
<keyword evidence="17" id="KW-1185">Reference proteome</keyword>
<feature type="domain" description="Toprim" evidence="15">
    <location>
        <begin position="257"/>
        <end position="339"/>
    </location>
</feature>
<keyword evidence="5 13" id="KW-0548">Nucleotidyltransferase</keyword>
<feature type="region of interest" description="Disordered" evidence="14">
    <location>
        <begin position="428"/>
        <end position="474"/>
    </location>
</feature>